<evidence type="ECO:0000313" key="1">
    <source>
        <dbReference type="EMBL" id="UJF34305.1"/>
    </source>
</evidence>
<dbReference type="Proteomes" id="UP001649230">
    <property type="component" value="Chromosome"/>
</dbReference>
<name>A0ABY3SLM5_9BACL</name>
<dbReference type="EMBL" id="CP090978">
    <property type="protein sequence ID" value="UJF34305.1"/>
    <property type="molecule type" value="Genomic_DNA"/>
</dbReference>
<evidence type="ECO:0000313" key="2">
    <source>
        <dbReference type="Proteomes" id="UP001649230"/>
    </source>
</evidence>
<keyword evidence="2" id="KW-1185">Reference proteome</keyword>
<organism evidence="1 2">
    <name type="scientific">Paenibacillus hexagrammi</name>
    <dbReference type="NCBI Taxonomy" id="2908839"/>
    <lineage>
        <taxon>Bacteria</taxon>
        <taxon>Bacillati</taxon>
        <taxon>Bacillota</taxon>
        <taxon>Bacilli</taxon>
        <taxon>Bacillales</taxon>
        <taxon>Paenibacillaceae</taxon>
        <taxon>Paenibacillus</taxon>
    </lineage>
</organism>
<reference evidence="1 2" key="1">
    <citation type="journal article" date="2024" name="Int. J. Syst. Evol. Microbiol.">
        <title>Paenibacillus hexagrammi sp. nov., a novel bacterium isolated from the gut content of Hexagrammos agrammus.</title>
        <authorList>
            <person name="Jung H.K."/>
            <person name="Kim D.G."/>
            <person name="Zin H."/>
            <person name="Park J."/>
            <person name="Jung H."/>
            <person name="Kim Y.O."/>
            <person name="Kong H.J."/>
            <person name="Kim J.W."/>
            <person name="Kim Y.S."/>
        </authorList>
    </citation>
    <scope>NUCLEOTIDE SEQUENCE [LARGE SCALE GENOMIC DNA]</scope>
    <source>
        <strain evidence="1 2">YPD9-1</strain>
    </source>
</reference>
<dbReference type="SUPFAM" id="SSF53795">
    <property type="entry name" value="PEP carboxykinase-like"/>
    <property type="match status" value="1"/>
</dbReference>
<accession>A0ABY3SLM5</accession>
<dbReference type="InterPro" id="IPR027417">
    <property type="entry name" value="P-loop_NTPase"/>
</dbReference>
<dbReference type="RefSeq" id="WP_235120879.1">
    <property type="nucleotide sequence ID" value="NZ_CP090978.1"/>
</dbReference>
<protein>
    <submittedName>
        <fullName evidence="1">Aldolase</fullName>
    </submittedName>
</protein>
<dbReference type="Gene3D" id="3.40.50.300">
    <property type="entry name" value="P-loop containing nucleotide triphosphate hydrolases"/>
    <property type="match status" value="1"/>
</dbReference>
<dbReference type="SUPFAM" id="SSF52540">
    <property type="entry name" value="P-loop containing nucleoside triphosphate hydrolases"/>
    <property type="match status" value="1"/>
</dbReference>
<sequence length="316" mass="35753">MAENRKYAYQAFGMHLTSDIPLPELLPWDDRKQTADPDLVIEFSDLNSVWNNLSIGGANFIVNDKQFIFKIPEAAIYRIDEGKKILVSPCTEADHDKIRLFLLGTCMGATLMQRNVLPLHGSAVVIDGKAYAFVGESGAGKSTLASAFIKRGYPLLTDDVIAVTVSSENRMAWVHPAYPQQKLWEQSIHQFGMQSEQYSPVYQEQTKYAVPVLSNFVSTAIPLAGVFELTKSDEESVEMLPLHGLERLHTIMRHTYRSSLISKLGLQQWHFSMSTRIVELINMYQMRRSTKKFTAFDLVEQIVQTVMENKEEAVAK</sequence>
<gene>
    <name evidence="1" type="ORF">L0M14_03585</name>
</gene>
<proteinExistence type="predicted"/>